<keyword evidence="9 14" id="KW-0472">Membrane</keyword>
<feature type="transmembrane region" description="Helical" evidence="16">
    <location>
        <begin position="78"/>
        <end position="100"/>
    </location>
</feature>
<dbReference type="GO" id="GO:0005743">
    <property type="term" value="C:mitochondrial inner membrane"/>
    <property type="evidence" value="ECO:0007669"/>
    <property type="project" value="UniProtKB-SubCell"/>
</dbReference>
<dbReference type="PRINTS" id="PR00926">
    <property type="entry name" value="MITOCARRIER"/>
</dbReference>
<comment type="function">
    <text evidence="11">Facilitates flavin adenine dinucleotide (FAD) translocation across the mitochondrial inner membrane into the mitochondrial matrix where it acts as a redox cofactor to assist flavoenzyme activities in fundamental metabolic processes including fatty acid beta-oxidation, amino acid and choline metabolism as well as mitochondrial electron transportation. In particular, provides FAD to DLD dehydrogenase of the glycine cleavage system, part of mitochondrial one-carbon metabolic pathway involved in neural tube closure in early embryogenesis.</text>
</comment>
<evidence type="ECO:0000256" key="9">
    <source>
        <dbReference type="ARBA" id="ARBA00023136"/>
    </source>
</evidence>
<dbReference type="InterPro" id="IPR018108">
    <property type="entry name" value="MCP_transmembrane"/>
</dbReference>
<evidence type="ECO:0000256" key="10">
    <source>
        <dbReference type="ARBA" id="ARBA00050907"/>
    </source>
</evidence>
<keyword evidence="8" id="KW-0496">Mitochondrion</keyword>
<feature type="repeat" description="Solcar" evidence="14">
    <location>
        <begin position="224"/>
        <end position="304"/>
    </location>
</feature>
<dbReference type="RefSeq" id="XP_003744741.1">
    <property type="nucleotide sequence ID" value="XM_003744693.1"/>
</dbReference>
<protein>
    <recommendedName>
        <fullName evidence="12">Solute carrier family 25 member 32</fullName>
    </recommendedName>
    <alternativeName>
        <fullName evidence="13">Mitochondrial FAD transporter</fullName>
    </alternativeName>
</protein>
<keyword evidence="3 15" id="KW-0813">Transport</keyword>
<dbReference type="PROSITE" id="PS50920">
    <property type="entry name" value="SOLCAR"/>
    <property type="match status" value="3"/>
</dbReference>
<evidence type="ECO:0000256" key="3">
    <source>
        <dbReference type="ARBA" id="ARBA00022448"/>
    </source>
</evidence>
<keyword evidence="6" id="KW-0999">Mitochondrion inner membrane</keyword>
<evidence type="ECO:0000256" key="1">
    <source>
        <dbReference type="ARBA" id="ARBA00004448"/>
    </source>
</evidence>
<dbReference type="KEGG" id="goe:100900986"/>
<keyword evidence="5" id="KW-0677">Repeat</keyword>
<comment type="similarity">
    <text evidence="2 15">Belongs to the mitochondrial carrier (TC 2.A.29) family.</text>
</comment>
<reference evidence="18" key="1">
    <citation type="submission" date="2025-08" db="UniProtKB">
        <authorList>
            <consortium name="RefSeq"/>
        </authorList>
    </citation>
    <scope>IDENTIFICATION</scope>
</reference>
<dbReference type="GeneID" id="100900986"/>
<evidence type="ECO:0000256" key="4">
    <source>
        <dbReference type="ARBA" id="ARBA00022692"/>
    </source>
</evidence>
<comment type="catalytic activity">
    <reaction evidence="10">
        <text>FAD(in) = FAD(out)</text>
        <dbReference type="Rhea" id="RHEA:76535"/>
        <dbReference type="ChEBI" id="CHEBI:57692"/>
    </reaction>
</comment>
<dbReference type="PANTHER" id="PTHR45683">
    <property type="entry name" value="MITOCHONDRIAL NICOTINAMIDE ADENINE DINUCLEOTIDE TRANSPORTER 1-RELATED-RELATED"/>
    <property type="match status" value="1"/>
</dbReference>
<evidence type="ECO:0000256" key="12">
    <source>
        <dbReference type="ARBA" id="ARBA00070508"/>
    </source>
</evidence>
<name>A0AAJ6VYK0_9ACAR</name>
<organism evidence="17 18">
    <name type="scientific">Galendromus occidentalis</name>
    <name type="common">western predatory mite</name>
    <dbReference type="NCBI Taxonomy" id="34638"/>
    <lineage>
        <taxon>Eukaryota</taxon>
        <taxon>Metazoa</taxon>
        <taxon>Ecdysozoa</taxon>
        <taxon>Arthropoda</taxon>
        <taxon>Chelicerata</taxon>
        <taxon>Arachnida</taxon>
        <taxon>Acari</taxon>
        <taxon>Parasitiformes</taxon>
        <taxon>Mesostigmata</taxon>
        <taxon>Gamasina</taxon>
        <taxon>Phytoseioidea</taxon>
        <taxon>Phytoseiidae</taxon>
        <taxon>Typhlodrominae</taxon>
        <taxon>Galendromus</taxon>
    </lineage>
</organism>
<keyword evidence="7 16" id="KW-1133">Transmembrane helix</keyword>
<evidence type="ECO:0000256" key="11">
    <source>
        <dbReference type="ARBA" id="ARBA00058619"/>
    </source>
</evidence>
<accession>A0AAJ6VYK0</accession>
<dbReference type="FunFam" id="1.50.40.10:FF:000025">
    <property type="entry name" value="mitochondrial folate transporter/carrier"/>
    <property type="match status" value="1"/>
</dbReference>
<evidence type="ECO:0000256" key="13">
    <source>
        <dbReference type="ARBA" id="ARBA00079992"/>
    </source>
</evidence>
<dbReference type="GO" id="GO:0015711">
    <property type="term" value="P:organic anion transport"/>
    <property type="evidence" value="ECO:0007669"/>
    <property type="project" value="UniProtKB-ARBA"/>
</dbReference>
<gene>
    <name evidence="18" type="primary">LOC100900986</name>
</gene>
<evidence type="ECO:0000256" key="8">
    <source>
        <dbReference type="ARBA" id="ARBA00023128"/>
    </source>
</evidence>
<evidence type="ECO:0000256" key="14">
    <source>
        <dbReference type="PROSITE-ProRule" id="PRU00282"/>
    </source>
</evidence>
<dbReference type="GO" id="GO:0015215">
    <property type="term" value="F:nucleotide transmembrane transporter activity"/>
    <property type="evidence" value="ECO:0007669"/>
    <property type="project" value="UniProtKB-ARBA"/>
</dbReference>
<sequence>MSSNQREWQALRNLLIPVQYNHLVAGITGGVTSTLVLHPLDLLKIRLSVNDGRLKSRPYYHGIKNAIKTIYKEEGIRGMYRGVTASCISAGASWGFYFYFYNSIKNWMLDGNNQITLGPWNHMLAAAQAGSITMVLTNPIMMVKTRMCLQYADHYMNIPTYRRYTGIIEAFRKVYKYEGVGGLYKGLVPSLFNVSHGALQFMIYEEMKDWYYVRTGNKKLSHWEYLGFAAVSKLIAASATYPFQLVRARLQDQHQQYSKLKEVIKKTWKGEGIRGFYKGMTAYSLHVTPNICIVFLIYEELAPSD</sequence>
<dbReference type="Gene3D" id="1.50.40.10">
    <property type="entry name" value="Mitochondrial carrier domain"/>
    <property type="match status" value="1"/>
</dbReference>
<evidence type="ECO:0000256" key="5">
    <source>
        <dbReference type="ARBA" id="ARBA00022737"/>
    </source>
</evidence>
<dbReference type="Pfam" id="PF00153">
    <property type="entry name" value="Mito_carr"/>
    <property type="match status" value="3"/>
</dbReference>
<proteinExistence type="inferred from homology"/>
<dbReference type="SUPFAM" id="SSF103506">
    <property type="entry name" value="Mitochondrial carrier"/>
    <property type="match status" value="1"/>
</dbReference>
<evidence type="ECO:0000256" key="2">
    <source>
        <dbReference type="ARBA" id="ARBA00006375"/>
    </source>
</evidence>
<evidence type="ECO:0000313" key="17">
    <source>
        <dbReference type="Proteomes" id="UP000694867"/>
    </source>
</evidence>
<evidence type="ECO:0000256" key="16">
    <source>
        <dbReference type="SAM" id="Phobius"/>
    </source>
</evidence>
<keyword evidence="17" id="KW-1185">Reference proteome</keyword>
<evidence type="ECO:0000256" key="7">
    <source>
        <dbReference type="ARBA" id="ARBA00022989"/>
    </source>
</evidence>
<evidence type="ECO:0000256" key="6">
    <source>
        <dbReference type="ARBA" id="ARBA00022792"/>
    </source>
</evidence>
<feature type="repeat" description="Solcar" evidence="14">
    <location>
        <begin position="17"/>
        <end position="107"/>
    </location>
</feature>
<evidence type="ECO:0000313" key="18">
    <source>
        <dbReference type="RefSeq" id="XP_003744741.1"/>
    </source>
</evidence>
<comment type="subcellular location">
    <subcellularLocation>
        <location evidence="1">Mitochondrion inner membrane</location>
        <topology evidence="1">Multi-pass membrane protein</topology>
    </subcellularLocation>
</comment>
<feature type="transmembrane region" description="Helical" evidence="16">
    <location>
        <begin position="120"/>
        <end position="137"/>
    </location>
</feature>
<evidence type="ECO:0000256" key="15">
    <source>
        <dbReference type="RuleBase" id="RU000488"/>
    </source>
</evidence>
<dbReference type="InterPro" id="IPR044712">
    <property type="entry name" value="SLC25A32-like"/>
</dbReference>
<dbReference type="Proteomes" id="UP000694867">
    <property type="component" value="Unplaced"/>
</dbReference>
<feature type="repeat" description="Solcar" evidence="14">
    <location>
        <begin position="117"/>
        <end position="210"/>
    </location>
</feature>
<keyword evidence="4 14" id="KW-0812">Transmembrane</keyword>
<dbReference type="InterPro" id="IPR002067">
    <property type="entry name" value="MCP"/>
</dbReference>
<dbReference type="AlphaFoldDB" id="A0AAJ6VYK0"/>
<dbReference type="InterPro" id="IPR023395">
    <property type="entry name" value="MCP_dom_sf"/>
</dbReference>